<dbReference type="InterPro" id="IPR000819">
    <property type="entry name" value="Peptidase_M17_C"/>
</dbReference>
<organism evidence="9 10">
    <name type="scientific">Marasmius crinis-equi</name>
    <dbReference type="NCBI Taxonomy" id="585013"/>
    <lineage>
        <taxon>Eukaryota</taxon>
        <taxon>Fungi</taxon>
        <taxon>Dikarya</taxon>
        <taxon>Basidiomycota</taxon>
        <taxon>Agaricomycotina</taxon>
        <taxon>Agaricomycetes</taxon>
        <taxon>Agaricomycetidae</taxon>
        <taxon>Agaricales</taxon>
        <taxon>Marasmiineae</taxon>
        <taxon>Marasmiaceae</taxon>
        <taxon>Marasmius</taxon>
    </lineage>
</organism>
<keyword evidence="10" id="KW-1185">Reference proteome</keyword>
<evidence type="ECO:0000313" key="9">
    <source>
        <dbReference type="EMBL" id="KAL0567711.1"/>
    </source>
</evidence>
<accession>A0ABR3EXR0</accession>
<keyword evidence="6" id="KW-0378">Hydrolase</keyword>
<dbReference type="PANTHER" id="PTHR11963:SF23">
    <property type="entry name" value="CYTOSOL AMINOPEPTIDASE"/>
    <property type="match status" value="1"/>
</dbReference>
<dbReference type="InterPro" id="IPR043472">
    <property type="entry name" value="Macro_dom-like"/>
</dbReference>
<dbReference type="PRINTS" id="PR00481">
    <property type="entry name" value="LAMNOPPTDASE"/>
</dbReference>
<dbReference type="EMBL" id="JBAHYK010001519">
    <property type="protein sequence ID" value="KAL0567711.1"/>
    <property type="molecule type" value="Genomic_DNA"/>
</dbReference>
<feature type="region of interest" description="Disordered" evidence="7">
    <location>
        <begin position="160"/>
        <end position="181"/>
    </location>
</feature>
<evidence type="ECO:0000256" key="3">
    <source>
        <dbReference type="ARBA" id="ARBA00012565"/>
    </source>
</evidence>
<name>A0ABR3EXR0_9AGAR</name>
<keyword evidence="4" id="KW-0031">Aminopeptidase</keyword>
<protein>
    <recommendedName>
        <fullName evidence="3">leucyl aminopeptidase</fullName>
        <ecNumber evidence="3">3.4.11.1</ecNumber>
    </recommendedName>
</protein>
<dbReference type="InterPro" id="IPR023042">
    <property type="entry name" value="Peptidase_M17_leu_NH2_pept"/>
</dbReference>
<evidence type="ECO:0000256" key="6">
    <source>
        <dbReference type="ARBA" id="ARBA00022801"/>
    </source>
</evidence>
<comment type="catalytic activity">
    <reaction evidence="1">
        <text>Release of an N-terminal amino acid, Xaa-|-Yaa-, in which Xaa is preferably Leu, but may be other amino acids including Pro although not Arg or Lys, and Yaa may be Pro. Amino acid amides and methyl esters are also readily hydrolyzed, but rates on arylamides are exceedingly low.</text>
        <dbReference type="EC" id="3.4.11.1"/>
    </reaction>
</comment>
<dbReference type="PANTHER" id="PTHR11963">
    <property type="entry name" value="LEUCINE AMINOPEPTIDASE-RELATED"/>
    <property type="match status" value="1"/>
</dbReference>
<evidence type="ECO:0000313" key="10">
    <source>
        <dbReference type="Proteomes" id="UP001465976"/>
    </source>
</evidence>
<gene>
    <name evidence="9" type="ORF">V5O48_014283</name>
</gene>
<dbReference type="Pfam" id="PF00883">
    <property type="entry name" value="Peptidase_M17"/>
    <property type="match status" value="1"/>
</dbReference>
<dbReference type="SUPFAM" id="SSF53187">
    <property type="entry name" value="Zn-dependent exopeptidases"/>
    <property type="match status" value="1"/>
</dbReference>
<dbReference type="PROSITE" id="PS00631">
    <property type="entry name" value="CYTOSOL_AP"/>
    <property type="match status" value="1"/>
</dbReference>
<reference evidence="9 10" key="1">
    <citation type="submission" date="2024-02" db="EMBL/GenBank/DDBJ databases">
        <title>A draft genome for the cacao thread blight pathogen Marasmius crinis-equi.</title>
        <authorList>
            <person name="Cohen S.P."/>
            <person name="Baruah I.K."/>
            <person name="Amoako-Attah I."/>
            <person name="Bukari Y."/>
            <person name="Meinhardt L.W."/>
            <person name="Bailey B.A."/>
        </authorList>
    </citation>
    <scope>NUCLEOTIDE SEQUENCE [LARGE SCALE GENOMIC DNA]</scope>
    <source>
        <strain evidence="9 10">GH-76</strain>
    </source>
</reference>
<feature type="domain" description="Cytosol aminopeptidase" evidence="8">
    <location>
        <begin position="358"/>
        <end position="365"/>
    </location>
</feature>
<comment type="similarity">
    <text evidence="2">Belongs to the peptidase M17 family.</text>
</comment>
<dbReference type="EC" id="3.4.11.1" evidence="3"/>
<dbReference type="CDD" id="cd00433">
    <property type="entry name" value="Peptidase_M17"/>
    <property type="match status" value="1"/>
</dbReference>
<evidence type="ECO:0000256" key="5">
    <source>
        <dbReference type="ARBA" id="ARBA00022670"/>
    </source>
</evidence>
<dbReference type="Proteomes" id="UP001465976">
    <property type="component" value="Unassembled WGS sequence"/>
</dbReference>
<dbReference type="Gene3D" id="3.40.630.10">
    <property type="entry name" value="Zn peptidases"/>
    <property type="match status" value="1"/>
</dbReference>
<dbReference type="InterPro" id="IPR011356">
    <property type="entry name" value="Leucine_aapep/pepB"/>
</dbReference>
<dbReference type="HAMAP" id="MF_00181">
    <property type="entry name" value="Cytosol_peptidase_M17"/>
    <property type="match status" value="1"/>
</dbReference>
<evidence type="ECO:0000256" key="4">
    <source>
        <dbReference type="ARBA" id="ARBA00022438"/>
    </source>
</evidence>
<comment type="caution">
    <text evidence="9">The sequence shown here is derived from an EMBL/GenBank/DDBJ whole genome shotgun (WGS) entry which is preliminary data.</text>
</comment>
<evidence type="ECO:0000256" key="7">
    <source>
        <dbReference type="SAM" id="MobiDB-lite"/>
    </source>
</evidence>
<keyword evidence="5" id="KW-0645">Protease</keyword>
<evidence type="ECO:0000256" key="2">
    <source>
        <dbReference type="ARBA" id="ARBA00009528"/>
    </source>
</evidence>
<evidence type="ECO:0000259" key="8">
    <source>
        <dbReference type="PROSITE" id="PS00631"/>
    </source>
</evidence>
<evidence type="ECO:0000256" key="1">
    <source>
        <dbReference type="ARBA" id="ARBA00000135"/>
    </source>
</evidence>
<proteinExistence type="inferred from homology"/>
<dbReference type="Gene3D" id="3.40.220.10">
    <property type="entry name" value="Leucine Aminopeptidase, subunit E, domain 1"/>
    <property type="match status" value="1"/>
</dbReference>
<sequence>MHSASRAGMLRSASYTLRHRCLHSTVLRRSISTQAQVRIIPHNPSSASTKEIDSAFLGDSLSKVGQARIFWGAPTITAVSSLGEKFDKKKENEKREVVRKAVGSAVKAVKGQLEGLNTKDKVNETIQVEVDAKVDPHAAAVAAHLAGYNFTLKTAPAPSRFDPNLKQPQPEKYQFNPSEPSKEWDRGSIYAYSQNLARTLMELPANIITPTGFCERVKKEFEGVENVEIIVRDEKWAEEKGMNTFLSVTRGTNEPAKFLEIHYKGAPKDQQPIAFVGKGITFDTGGISLKPGDGMKLMRADMGGAAAVVSAALAIAKLKLPVNLVVVTPLTENMPGPSATKPGDIVYAMNGKTVEIDNTDAEGRLVLSDAIYYAGTEFKPHTLIDVATLTGAVMVALGEHFSGVFSSSDELWQQLKEAGDYEYDRFWRLPLDEDYGPQIYSSNADLCNIGGRPAGSCTAALFLKHFVPGLDSDEPSIKWAHIDIAGSMQADRPRMYLEKGLTGSSVRALVEYVRRLSGSA</sequence>